<dbReference type="AlphaFoldDB" id="X6NEV8"/>
<evidence type="ECO:0000313" key="2">
    <source>
        <dbReference type="EMBL" id="ETO24860.1"/>
    </source>
</evidence>
<gene>
    <name evidence="2" type="ORF">RFI_12298</name>
</gene>
<protein>
    <submittedName>
        <fullName evidence="2">Uncharacterized protein</fullName>
    </submittedName>
</protein>
<feature type="compositionally biased region" description="Basic residues" evidence="1">
    <location>
        <begin position="75"/>
        <end position="103"/>
    </location>
</feature>
<feature type="region of interest" description="Disordered" evidence="1">
    <location>
        <begin position="1"/>
        <end position="20"/>
    </location>
</feature>
<sequence>MMVSGTCQIDEKSSDEVEREEEIVYDECAMKVNSDEEAEWKSFTESDEDVESDLEEMVIELNEESNDNDSSAENKRKKKKKHQKHQTNSKHLRSSSTKPKKRTYNQIHHDNVDTNETNTIGAMNEGDERNNEIPEKQFKRRRVLNTGTACPAYRVIPMEYVIDTPEAQVLSALANGTVPAPQAEARVVMRVRQTRNPLQEAVKALGATKFTMKELILKMEQVLQVRNYYNETSTCKSMVERLHLELIATSGEFILTH</sequence>
<evidence type="ECO:0000313" key="3">
    <source>
        <dbReference type="Proteomes" id="UP000023152"/>
    </source>
</evidence>
<keyword evidence="3" id="KW-1185">Reference proteome</keyword>
<accession>X6NEV8</accession>
<comment type="caution">
    <text evidence="2">The sequence shown here is derived from an EMBL/GenBank/DDBJ whole genome shotgun (WGS) entry which is preliminary data.</text>
</comment>
<feature type="region of interest" description="Disordered" evidence="1">
    <location>
        <begin position="35"/>
        <end position="105"/>
    </location>
</feature>
<organism evidence="2 3">
    <name type="scientific">Reticulomyxa filosa</name>
    <dbReference type="NCBI Taxonomy" id="46433"/>
    <lineage>
        <taxon>Eukaryota</taxon>
        <taxon>Sar</taxon>
        <taxon>Rhizaria</taxon>
        <taxon>Retaria</taxon>
        <taxon>Foraminifera</taxon>
        <taxon>Monothalamids</taxon>
        <taxon>Reticulomyxidae</taxon>
        <taxon>Reticulomyxa</taxon>
    </lineage>
</organism>
<dbReference type="EMBL" id="ASPP01008912">
    <property type="protein sequence ID" value="ETO24860.1"/>
    <property type="molecule type" value="Genomic_DNA"/>
</dbReference>
<evidence type="ECO:0000256" key="1">
    <source>
        <dbReference type="SAM" id="MobiDB-lite"/>
    </source>
</evidence>
<dbReference type="Proteomes" id="UP000023152">
    <property type="component" value="Unassembled WGS sequence"/>
</dbReference>
<proteinExistence type="predicted"/>
<name>X6NEV8_RETFI</name>
<feature type="compositionally biased region" description="Acidic residues" evidence="1">
    <location>
        <begin position="45"/>
        <end position="67"/>
    </location>
</feature>
<reference evidence="2 3" key="1">
    <citation type="journal article" date="2013" name="Curr. Biol.">
        <title>The Genome of the Foraminiferan Reticulomyxa filosa.</title>
        <authorList>
            <person name="Glockner G."/>
            <person name="Hulsmann N."/>
            <person name="Schleicher M."/>
            <person name="Noegel A.A."/>
            <person name="Eichinger L."/>
            <person name="Gallinger C."/>
            <person name="Pawlowski J."/>
            <person name="Sierra R."/>
            <person name="Euteneuer U."/>
            <person name="Pillet L."/>
            <person name="Moustafa A."/>
            <person name="Platzer M."/>
            <person name="Groth M."/>
            <person name="Szafranski K."/>
            <person name="Schliwa M."/>
        </authorList>
    </citation>
    <scope>NUCLEOTIDE SEQUENCE [LARGE SCALE GENOMIC DNA]</scope>
</reference>